<reference evidence="3 4" key="2">
    <citation type="journal article" date="2020" name="Cell Rep.">
        <title>Acquisition and Adaptation of Ultra-small Parasitic Reduced Genome Bacteria to Mammalian Hosts.</title>
        <authorList>
            <person name="McLean J.S."/>
            <person name="Bor B."/>
            <person name="Kerns K.A."/>
            <person name="Liu Q."/>
            <person name="To T.T."/>
            <person name="Solden L."/>
            <person name="Hendrickson E.L."/>
            <person name="Wrighton K."/>
            <person name="Shi W."/>
            <person name="He X."/>
        </authorList>
    </citation>
    <scope>NUCLEOTIDE SEQUENCE [LARGE SCALE GENOMIC DNA]</scope>
    <source>
        <strain evidence="3 4">TM7_CMJM_G6_1_HOT_870</strain>
    </source>
</reference>
<sequence>MQSNKIIQDILNLKDLKPSNEVNSKFNSLVSLVINNPNLDQELTKEEIIKLQAICSQAESELEIYWSNRIINSEDPKKEIALFPYLKNYQELTKREIKLLEKTGLILNKNKKVLFIGSGPLPLSCMILHLLTKANVDQMDISPKAIENASQLSKAINFKTKLINGSGETCRLNTKYDLVVIAGLAGKNIAEKQAIINNITQFINANGKILIRSAKGSRSLLYPSFNAKDIKNIQLNLSYHPKDEIINSVFIFSL</sequence>
<dbReference type="EMBL" id="PRLK01000001">
    <property type="protein sequence ID" value="RYC72946.1"/>
    <property type="molecule type" value="Genomic_DNA"/>
</dbReference>
<keyword evidence="2" id="KW-0949">S-adenosyl-L-methionine</keyword>
<evidence type="ECO:0000313" key="3">
    <source>
        <dbReference type="EMBL" id="RYC72946.1"/>
    </source>
</evidence>
<dbReference type="PANTHER" id="PTHR32266:SF12">
    <property type="entry name" value="NICOTIANAMINE SYNTHASE 3"/>
    <property type="match status" value="1"/>
</dbReference>
<dbReference type="PROSITE" id="PS51142">
    <property type="entry name" value="NAS"/>
    <property type="match status" value="1"/>
</dbReference>
<dbReference type="Proteomes" id="UP001190925">
    <property type="component" value="Unassembled WGS sequence"/>
</dbReference>
<evidence type="ECO:0000256" key="2">
    <source>
        <dbReference type="ARBA" id="ARBA00022691"/>
    </source>
</evidence>
<proteinExistence type="predicted"/>
<organism evidence="3 4">
    <name type="scientific">Candidatus Nanogingivalis gingivitcus</name>
    <dbReference type="NCBI Taxonomy" id="2171992"/>
    <lineage>
        <taxon>Bacteria</taxon>
        <taxon>Candidatus Saccharimonadota</taxon>
        <taxon>Candidatus Nanosyncoccalia</taxon>
        <taxon>Candidatus Nanogingivales</taxon>
        <taxon>Candidatus Nanogingivalaceae</taxon>
        <taxon>Candidatus Nanogingivalis</taxon>
    </lineage>
</organism>
<reference evidence="3 4" key="1">
    <citation type="journal article" date="2018" name="bioRxiv">
        <title>Evidence of independent acquisition and adaption of ultra-small bacteria to human hosts across the highly diverse yet reduced genomes of the phylum Saccharibacteria.</title>
        <authorList>
            <person name="McLean J.S."/>
            <person name="Bor B."/>
            <person name="To T.T."/>
            <person name="Liu Q."/>
            <person name="Kearns K.A."/>
            <person name="Solden L.M."/>
            <person name="Wrighton K.C."/>
            <person name="He X."/>
            <person name="Shi W."/>
        </authorList>
    </citation>
    <scope>NUCLEOTIDE SEQUENCE [LARGE SCALE GENOMIC DNA]</scope>
    <source>
        <strain evidence="3 4">TM7_CMJM_G6_1_HOT_870</strain>
    </source>
</reference>
<dbReference type="RefSeq" id="WP_129718482.1">
    <property type="nucleotide sequence ID" value="NZ_PRLK01000001.1"/>
</dbReference>
<protein>
    <recommendedName>
        <fullName evidence="5">Nicotianamine synthase</fullName>
    </recommendedName>
</protein>
<evidence type="ECO:0008006" key="5">
    <source>
        <dbReference type="Google" id="ProtNLM"/>
    </source>
</evidence>
<dbReference type="InterPro" id="IPR004298">
    <property type="entry name" value="Nicotian_synth"/>
</dbReference>
<accession>A0ABY0FJ29</accession>
<dbReference type="PANTHER" id="PTHR32266">
    <property type="entry name" value="NICOTIANAMINE SYNTHASE 3"/>
    <property type="match status" value="1"/>
</dbReference>
<dbReference type="InterPro" id="IPR029063">
    <property type="entry name" value="SAM-dependent_MTases_sf"/>
</dbReference>
<keyword evidence="4" id="KW-1185">Reference proteome</keyword>
<dbReference type="Pfam" id="PF03059">
    <property type="entry name" value="NAS"/>
    <property type="match status" value="1"/>
</dbReference>
<dbReference type="SUPFAM" id="SSF53335">
    <property type="entry name" value="S-adenosyl-L-methionine-dependent methyltransferases"/>
    <property type="match status" value="1"/>
</dbReference>
<evidence type="ECO:0000256" key="1">
    <source>
        <dbReference type="ARBA" id="ARBA00022679"/>
    </source>
</evidence>
<name>A0ABY0FJ29_9BACT</name>
<evidence type="ECO:0000313" key="4">
    <source>
        <dbReference type="Proteomes" id="UP001190925"/>
    </source>
</evidence>
<dbReference type="Gene3D" id="3.40.50.150">
    <property type="entry name" value="Vaccinia Virus protein VP39"/>
    <property type="match status" value="1"/>
</dbReference>
<keyword evidence="1" id="KW-0808">Transferase</keyword>
<comment type="caution">
    <text evidence="3">The sequence shown here is derived from an EMBL/GenBank/DDBJ whole genome shotgun (WGS) entry which is preliminary data.</text>
</comment>
<gene>
    <name evidence="3" type="ORF">G6CMJM_00045</name>
</gene>